<dbReference type="AlphaFoldDB" id="A0A2N0NJV2"/>
<evidence type="ECO:0000313" key="1">
    <source>
        <dbReference type="EMBL" id="PKB94835.1"/>
    </source>
</evidence>
<proteinExistence type="predicted"/>
<accession>A0A2N0NJV2</accession>
<organism evidence="1 4">
    <name type="scientific">Rhizophagus irregularis</name>
    <dbReference type="NCBI Taxonomy" id="588596"/>
    <lineage>
        <taxon>Eukaryota</taxon>
        <taxon>Fungi</taxon>
        <taxon>Fungi incertae sedis</taxon>
        <taxon>Mucoromycota</taxon>
        <taxon>Glomeromycotina</taxon>
        <taxon>Glomeromycetes</taxon>
        <taxon>Glomerales</taxon>
        <taxon>Glomeraceae</taxon>
        <taxon>Rhizophagus</taxon>
    </lineage>
</organism>
<dbReference type="Proteomes" id="UP000232688">
    <property type="component" value="Unassembled WGS sequence"/>
</dbReference>
<name>A0A2N0NJV2_9GLOM</name>
<dbReference type="EMBL" id="LLXH01004119">
    <property type="protein sequence ID" value="PKC53544.1"/>
    <property type="molecule type" value="Genomic_DNA"/>
</dbReference>
<dbReference type="EMBL" id="LLXJ01005490">
    <property type="protein sequence ID" value="PKB94835.1"/>
    <property type="molecule type" value="Genomic_DNA"/>
</dbReference>
<reference evidence="1 4" key="1">
    <citation type="submission" date="2016-04" db="EMBL/GenBank/DDBJ databases">
        <title>Genome analyses suggest a sexual origin of heterokaryosis in a supposedly ancient asexual fungus.</title>
        <authorList>
            <person name="Ropars J."/>
            <person name="Sedzielewska K."/>
            <person name="Noel J."/>
            <person name="Charron P."/>
            <person name="Farinelli L."/>
            <person name="Marton T."/>
            <person name="Kruger M."/>
            <person name="Pelin A."/>
            <person name="Brachmann A."/>
            <person name="Corradi N."/>
        </authorList>
    </citation>
    <scope>NUCLEOTIDE SEQUENCE [LARGE SCALE GENOMIC DNA]</scope>
    <source>
        <strain evidence="1 4">A5</strain>
    </source>
</reference>
<reference evidence="2 3" key="4">
    <citation type="submission" date="2017-10" db="EMBL/GenBank/DDBJ databases">
        <title>Genome analyses suggest a sexual origin of heterokaryosis in a supposedly ancient asexual fungus.</title>
        <authorList>
            <person name="Corradi N."/>
            <person name="Sedzielewska K."/>
            <person name="Noel J."/>
            <person name="Charron P."/>
            <person name="Farinelli L."/>
            <person name="Marton T."/>
            <person name="Kruger M."/>
            <person name="Pelin A."/>
            <person name="Brachmann A."/>
            <person name="Corradi N."/>
        </authorList>
    </citation>
    <scope>NUCLEOTIDE SEQUENCE [LARGE SCALE GENOMIC DNA]</scope>
    <source>
        <strain evidence="2 3">A1</strain>
    </source>
</reference>
<gene>
    <name evidence="2" type="ORF">RhiirA1_479091</name>
    <name evidence="1" type="ORF">RhiirA5_437946</name>
</gene>
<dbReference type="Proteomes" id="UP000232722">
    <property type="component" value="Unassembled WGS sequence"/>
</dbReference>
<evidence type="ECO:0000313" key="3">
    <source>
        <dbReference type="Proteomes" id="UP000232688"/>
    </source>
</evidence>
<evidence type="ECO:0000313" key="4">
    <source>
        <dbReference type="Proteomes" id="UP000232722"/>
    </source>
</evidence>
<protein>
    <submittedName>
        <fullName evidence="1">Uncharacterized protein</fullName>
    </submittedName>
</protein>
<evidence type="ECO:0000313" key="2">
    <source>
        <dbReference type="EMBL" id="PKC53544.1"/>
    </source>
</evidence>
<sequence>MSLNNNIISKEDENFLKEFLKDFYRQVIRIEYFLKYEHILKEWLKDYFNDNKKNPEIILNLMKNHEESENWFSSLIGFFYDHNIGHNNTNFIDIDKNYSLKLYLLSINNKDGINSIYYFR</sequence>
<comment type="caution">
    <text evidence="1">The sequence shown here is derived from an EMBL/GenBank/DDBJ whole genome shotgun (WGS) entry which is preliminary data.</text>
</comment>
<reference evidence="1 4" key="2">
    <citation type="submission" date="2017-09" db="EMBL/GenBank/DDBJ databases">
        <title>Extensive intraspecific genome diversity in a model arbuscular mycorrhizal fungus.</title>
        <authorList>
            <person name="Chen E.C."/>
            <person name="Morin E."/>
            <person name="Beaudet D."/>
            <person name="Noel J."/>
            <person name="Ndikumana S."/>
            <person name="Charron P."/>
            <person name="St-Onge C."/>
            <person name="Giorgi J."/>
            <person name="Grigoriev I.V."/>
            <person name="Roux C."/>
            <person name="Martin F.M."/>
            <person name="Corradi N."/>
        </authorList>
    </citation>
    <scope>NUCLEOTIDE SEQUENCE [LARGE SCALE GENOMIC DNA]</scope>
    <source>
        <strain evidence="1 4">A5</strain>
    </source>
</reference>
<dbReference type="VEuPathDB" id="FungiDB:FUN_025109"/>
<reference evidence="2 3" key="3">
    <citation type="submission" date="2017-10" db="EMBL/GenBank/DDBJ databases">
        <title>Extensive intraspecific genome diversity in a model arbuscular mycorrhizal fungus.</title>
        <authorList>
            <person name="Chen E.C.H."/>
            <person name="Morin E."/>
            <person name="Baudet D."/>
            <person name="Noel J."/>
            <person name="Ndikumana S."/>
            <person name="Charron P."/>
            <person name="St-Onge C."/>
            <person name="Giorgi J."/>
            <person name="Grigoriev I.V."/>
            <person name="Roux C."/>
            <person name="Martin F.M."/>
            <person name="Corradi N."/>
        </authorList>
    </citation>
    <scope>NUCLEOTIDE SEQUENCE [LARGE SCALE GENOMIC DNA]</scope>
    <source>
        <strain evidence="2 3">A1</strain>
    </source>
</reference>
<dbReference type="VEuPathDB" id="FungiDB:RhiirA1_479091"/>